<keyword evidence="2" id="KW-1185">Reference proteome</keyword>
<evidence type="ECO:0008006" key="3">
    <source>
        <dbReference type="Google" id="ProtNLM"/>
    </source>
</evidence>
<dbReference type="InterPro" id="IPR001753">
    <property type="entry name" value="Enoyl-CoA_hydra/iso"/>
</dbReference>
<evidence type="ECO:0000313" key="1">
    <source>
        <dbReference type="EMBL" id="ATW27688.1"/>
    </source>
</evidence>
<sequence length="88" mass="10155">MMFLGEYMDAEEGHRLGLVNRVVPREKLVDETLAMAQKIAKISPEALQMQKELINHTMRRRTLKALLHTVWRCLTWPGCVRPPSSGIR</sequence>
<gene>
    <name evidence="1" type="ORF">DCMF_25645</name>
</gene>
<dbReference type="AlphaFoldDB" id="A0A3G1KYX3"/>
<dbReference type="InterPro" id="IPR029045">
    <property type="entry name" value="ClpP/crotonase-like_dom_sf"/>
</dbReference>
<name>A0A3G1KYX3_FORW1</name>
<dbReference type="OrthoDB" id="9807606at2"/>
<protein>
    <recommendedName>
        <fullName evidence="3">Enoyl-CoA hydratase</fullName>
    </recommendedName>
</protein>
<dbReference type="GO" id="GO:0006635">
    <property type="term" value="P:fatty acid beta-oxidation"/>
    <property type="evidence" value="ECO:0007669"/>
    <property type="project" value="TreeGrafter"/>
</dbReference>
<reference evidence="1 2" key="1">
    <citation type="submission" date="2016-10" db="EMBL/GenBank/DDBJ databases">
        <title>Complete Genome Sequence of Peptococcaceae strain DCMF.</title>
        <authorList>
            <person name="Edwards R.J."/>
            <person name="Holland S.I."/>
            <person name="Deshpande N.P."/>
            <person name="Wong Y.K."/>
            <person name="Ertan H."/>
            <person name="Manefield M."/>
            <person name="Russell T.L."/>
            <person name="Lee M.J."/>
        </authorList>
    </citation>
    <scope>NUCLEOTIDE SEQUENCE [LARGE SCALE GENOMIC DNA]</scope>
    <source>
        <strain evidence="1 2">DCMF</strain>
    </source>
</reference>
<evidence type="ECO:0000313" key="2">
    <source>
        <dbReference type="Proteomes" id="UP000323521"/>
    </source>
</evidence>
<dbReference type="PANTHER" id="PTHR11941:SF54">
    <property type="entry name" value="ENOYL-COA HYDRATASE, MITOCHONDRIAL"/>
    <property type="match status" value="1"/>
</dbReference>
<dbReference type="EMBL" id="CP017634">
    <property type="protein sequence ID" value="ATW27688.1"/>
    <property type="molecule type" value="Genomic_DNA"/>
</dbReference>
<dbReference type="SUPFAM" id="SSF52096">
    <property type="entry name" value="ClpP/crotonase"/>
    <property type="match status" value="1"/>
</dbReference>
<dbReference type="Gene3D" id="3.90.226.10">
    <property type="entry name" value="2-enoyl-CoA Hydratase, Chain A, domain 1"/>
    <property type="match status" value="1"/>
</dbReference>
<dbReference type="RefSeq" id="WP_148137062.1">
    <property type="nucleotide sequence ID" value="NZ_CP017634.1"/>
</dbReference>
<dbReference type="KEGG" id="fwa:DCMF_25645"/>
<dbReference type="PANTHER" id="PTHR11941">
    <property type="entry name" value="ENOYL-COA HYDRATASE-RELATED"/>
    <property type="match status" value="1"/>
</dbReference>
<organism evidence="1 2">
    <name type="scientific">Formimonas warabiya</name>
    <dbReference type="NCBI Taxonomy" id="1761012"/>
    <lineage>
        <taxon>Bacteria</taxon>
        <taxon>Bacillati</taxon>
        <taxon>Bacillota</taxon>
        <taxon>Clostridia</taxon>
        <taxon>Eubacteriales</taxon>
        <taxon>Peptococcaceae</taxon>
        <taxon>Candidatus Formimonas</taxon>
    </lineage>
</organism>
<dbReference type="Proteomes" id="UP000323521">
    <property type="component" value="Chromosome"/>
</dbReference>
<proteinExistence type="predicted"/>
<accession>A0A3G1KYX3</accession>
<dbReference type="Pfam" id="PF00378">
    <property type="entry name" value="ECH_1"/>
    <property type="match status" value="1"/>
</dbReference>
<dbReference type="GO" id="GO:0003824">
    <property type="term" value="F:catalytic activity"/>
    <property type="evidence" value="ECO:0007669"/>
    <property type="project" value="UniProtKB-ARBA"/>
</dbReference>